<evidence type="ECO:0000313" key="1">
    <source>
        <dbReference type="EMBL" id="CAK7341933.1"/>
    </source>
</evidence>
<proteinExistence type="predicted"/>
<evidence type="ECO:0000313" key="2">
    <source>
        <dbReference type="Proteomes" id="UP001314170"/>
    </source>
</evidence>
<gene>
    <name evidence="1" type="ORF">DCAF_LOCUS16535</name>
</gene>
<protein>
    <submittedName>
        <fullName evidence="1">Uncharacterized protein</fullName>
    </submittedName>
</protein>
<keyword evidence="2" id="KW-1185">Reference proteome</keyword>
<accession>A0AAV1S1H5</accession>
<sequence>MAAVIRPSDSCTKTSGITYLNMLEASRINSFQIQPFGNFPLRIFQGSALL</sequence>
<dbReference type="Proteomes" id="UP001314170">
    <property type="component" value="Unassembled WGS sequence"/>
</dbReference>
<reference evidence="1 2" key="1">
    <citation type="submission" date="2024-01" db="EMBL/GenBank/DDBJ databases">
        <authorList>
            <person name="Waweru B."/>
        </authorList>
    </citation>
    <scope>NUCLEOTIDE SEQUENCE [LARGE SCALE GENOMIC DNA]</scope>
</reference>
<comment type="caution">
    <text evidence="1">The sequence shown here is derived from an EMBL/GenBank/DDBJ whole genome shotgun (WGS) entry which is preliminary data.</text>
</comment>
<dbReference type="AlphaFoldDB" id="A0AAV1S1H5"/>
<dbReference type="EMBL" id="CAWUPB010001160">
    <property type="protein sequence ID" value="CAK7341933.1"/>
    <property type="molecule type" value="Genomic_DNA"/>
</dbReference>
<name>A0AAV1S1H5_9ROSI</name>
<organism evidence="1 2">
    <name type="scientific">Dovyalis caffra</name>
    <dbReference type="NCBI Taxonomy" id="77055"/>
    <lineage>
        <taxon>Eukaryota</taxon>
        <taxon>Viridiplantae</taxon>
        <taxon>Streptophyta</taxon>
        <taxon>Embryophyta</taxon>
        <taxon>Tracheophyta</taxon>
        <taxon>Spermatophyta</taxon>
        <taxon>Magnoliopsida</taxon>
        <taxon>eudicotyledons</taxon>
        <taxon>Gunneridae</taxon>
        <taxon>Pentapetalae</taxon>
        <taxon>rosids</taxon>
        <taxon>fabids</taxon>
        <taxon>Malpighiales</taxon>
        <taxon>Salicaceae</taxon>
        <taxon>Flacourtieae</taxon>
        <taxon>Dovyalis</taxon>
    </lineage>
</organism>